<accession>A0ABU6DVR6</accession>
<feature type="domain" description="DUF8198" evidence="1">
    <location>
        <begin position="17"/>
        <end position="232"/>
    </location>
</feature>
<dbReference type="EMBL" id="VTDN01000005">
    <property type="protein sequence ID" value="MEB5476943.1"/>
    <property type="molecule type" value="Genomic_DNA"/>
</dbReference>
<dbReference type="InterPro" id="IPR058063">
    <property type="entry name" value="FFLEE_fam"/>
</dbReference>
<evidence type="ECO:0000313" key="2">
    <source>
        <dbReference type="EMBL" id="MEB5476943.1"/>
    </source>
</evidence>
<gene>
    <name evidence="2" type="ORF">I2F25_07820</name>
</gene>
<comment type="caution">
    <text evidence="2">The sequence shown here is derived from an EMBL/GenBank/DDBJ whole genome shotgun (WGS) entry which is preliminary data.</text>
</comment>
<sequence>MTKLAVLDDLVLRYQQLKYHNNPALKKRLQDVQQWQKNRLCKAHQQFFSQKNHELMGHYFVQRLYGGPDFDLIAEQVSRLIQHAHKIERLIPSTAIQTGTHGIELSILAVQLDEEVAEELLKHYDPQTPLNNSMMQQCYIQVKQEKERLKQLEMTDKLGCYLDSHLRSFMLQTAFKMGKPLAYKHRFDTLYRFMHEGFIALKPLNSAANFVKTFTNKERQVIEKLHTGHPSPFA</sequence>
<dbReference type="InterPro" id="IPR058511">
    <property type="entry name" value="DUF8198"/>
</dbReference>
<dbReference type="NCBIfam" id="NF047641">
    <property type="entry name" value="FFLEE_fam"/>
    <property type="match status" value="1"/>
</dbReference>
<dbReference type="Proteomes" id="UP001339883">
    <property type="component" value="Unassembled WGS sequence"/>
</dbReference>
<protein>
    <recommendedName>
        <fullName evidence="1">DUF8198 domain-containing protein</fullName>
    </recommendedName>
</protein>
<evidence type="ECO:0000259" key="1">
    <source>
        <dbReference type="Pfam" id="PF26621"/>
    </source>
</evidence>
<proteinExistence type="predicted"/>
<dbReference type="Pfam" id="PF26621">
    <property type="entry name" value="DUF8198"/>
    <property type="match status" value="1"/>
</dbReference>
<keyword evidence="3" id="KW-1185">Reference proteome</keyword>
<name>A0ABU6DVR6_9GAMM</name>
<dbReference type="RefSeq" id="WP_277095090.1">
    <property type="nucleotide sequence ID" value="NZ_VTDN01000005.1"/>
</dbReference>
<reference evidence="2 3" key="1">
    <citation type="submission" date="2019-08" db="EMBL/GenBank/DDBJ databases">
        <title>Five species of Acinetobacter isolated from floral nectar and animal pollinators.</title>
        <authorList>
            <person name="Hendry T.A."/>
        </authorList>
    </citation>
    <scope>NUCLEOTIDE SEQUENCE [LARGE SCALE GENOMIC DNA]</scope>
    <source>
        <strain evidence="2 3">MD18.27</strain>
    </source>
</reference>
<evidence type="ECO:0000313" key="3">
    <source>
        <dbReference type="Proteomes" id="UP001339883"/>
    </source>
</evidence>
<organism evidence="2 3">
    <name type="scientific">Acinetobacter pollinis</name>
    <dbReference type="NCBI Taxonomy" id="2605270"/>
    <lineage>
        <taxon>Bacteria</taxon>
        <taxon>Pseudomonadati</taxon>
        <taxon>Pseudomonadota</taxon>
        <taxon>Gammaproteobacteria</taxon>
        <taxon>Moraxellales</taxon>
        <taxon>Moraxellaceae</taxon>
        <taxon>Acinetobacter</taxon>
    </lineage>
</organism>